<evidence type="ECO:0000313" key="5">
    <source>
        <dbReference type="Proteomes" id="UP000602124"/>
    </source>
</evidence>
<dbReference type="Proteomes" id="UP000602124">
    <property type="component" value="Unassembled WGS sequence"/>
</dbReference>
<dbReference type="InterPro" id="IPR050210">
    <property type="entry name" value="tRNA_Adenine-N(6)_MTase"/>
</dbReference>
<comment type="caution">
    <text evidence="4">The sequence shown here is derived from an EMBL/GenBank/DDBJ whole genome shotgun (WGS) entry which is preliminary data.</text>
</comment>
<dbReference type="Gene3D" id="3.40.50.150">
    <property type="entry name" value="Vaccinia Virus protein VP39"/>
    <property type="match status" value="1"/>
</dbReference>
<evidence type="ECO:0000256" key="1">
    <source>
        <dbReference type="ARBA" id="ARBA00022603"/>
    </source>
</evidence>
<organism evidence="4 5">
    <name type="scientific">Devosia sediminis</name>
    <dbReference type="NCBI Taxonomy" id="2798801"/>
    <lineage>
        <taxon>Bacteria</taxon>
        <taxon>Pseudomonadati</taxon>
        <taxon>Pseudomonadota</taxon>
        <taxon>Alphaproteobacteria</taxon>
        <taxon>Hyphomicrobiales</taxon>
        <taxon>Devosiaceae</taxon>
        <taxon>Devosia</taxon>
    </lineage>
</organism>
<keyword evidence="2" id="KW-0949">S-adenosyl-L-methionine</keyword>
<keyword evidence="1 4" id="KW-0808">Transferase</keyword>
<evidence type="ECO:0000256" key="2">
    <source>
        <dbReference type="ARBA" id="ARBA00022691"/>
    </source>
</evidence>
<dbReference type="PROSITE" id="PS00092">
    <property type="entry name" value="N6_MTASE"/>
    <property type="match status" value="1"/>
</dbReference>
<keyword evidence="1 4" id="KW-0489">Methyltransferase</keyword>
<accession>A0A934IXN4</accession>
<evidence type="ECO:0000259" key="3">
    <source>
        <dbReference type="Pfam" id="PF05175"/>
    </source>
</evidence>
<dbReference type="InterPro" id="IPR007848">
    <property type="entry name" value="Small_mtfrase_dom"/>
</dbReference>
<dbReference type="EMBL" id="JAEKMH010000002">
    <property type="protein sequence ID" value="MBJ3784930.1"/>
    <property type="molecule type" value="Genomic_DNA"/>
</dbReference>
<dbReference type="Pfam" id="PF05175">
    <property type="entry name" value="MTS"/>
    <property type="match status" value="1"/>
</dbReference>
<dbReference type="PANTHER" id="PTHR47739">
    <property type="entry name" value="TRNA1(VAL) (ADENINE(37)-N6)-METHYLTRANSFERASE"/>
    <property type="match status" value="1"/>
</dbReference>
<evidence type="ECO:0000313" key="4">
    <source>
        <dbReference type="EMBL" id="MBJ3784930.1"/>
    </source>
</evidence>
<keyword evidence="5" id="KW-1185">Reference proteome</keyword>
<protein>
    <submittedName>
        <fullName evidence="4">Methyltransferase</fullName>
    </submittedName>
</protein>
<feature type="domain" description="Methyltransferase small" evidence="3">
    <location>
        <begin position="15"/>
        <end position="104"/>
    </location>
</feature>
<dbReference type="SUPFAM" id="SSF53335">
    <property type="entry name" value="S-adenosyl-L-methionine-dependent methyltransferases"/>
    <property type="match status" value="1"/>
</dbReference>
<name>A0A934IXN4_9HYPH</name>
<dbReference type="GO" id="GO:0008757">
    <property type="term" value="F:S-adenosylmethionine-dependent methyltransferase activity"/>
    <property type="evidence" value="ECO:0007669"/>
    <property type="project" value="UniProtKB-ARBA"/>
</dbReference>
<dbReference type="AlphaFoldDB" id="A0A934IXN4"/>
<dbReference type="GO" id="GO:0008170">
    <property type="term" value="F:N-methyltransferase activity"/>
    <property type="evidence" value="ECO:0007669"/>
    <property type="project" value="UniProtKB-ARBA"/>
</dbReference>
<dbReference type="GO" id="GO:0003676">
    <property type="term" value="F:nucleic acid binding"/>
    <property type="evidence" value="ECO:0007669"/>
    <property type="project" value="InterPro"/>
</dbReference>
<reference evidence="4" key="1">
    <citation type="submission" date="2020-12" db="EMBL/GenBank/DDBJ databases">
        <title>Devosia sp. MSA67 isolated from Mo River.</title>
        <authorList>
            <person name="Ma F."/>
            <person name="Zi Z."/>
        </authorList>
    </citation>
    <scope>NUCLEOTIDE SEQUENCE</scope>
    <source>
        <strain evidence="4">MSA67</strain>
    </source>
</reference>
<dbReference type="PANTHER" id="PTHR47739:SF1">
    <property type="entry name" value="TRNA1(VAL) (ADENINE(37)-N6)-METHYLTRANSFERASE"/>
    <property type="match status" value="1"/>
</dbReference>
<gene>
    <name evidence="4" type="ORF">JEQ47_09385</name>
</gene>
<sequence length="224" mass="23248">MDSVLLGAAVAEGCESLLDLGAGVGTAAMVALAMGRAGHADLVERDLATAELARTNLADNGFADRGNVLAVDIQARAAARREAGLRDNAYDVVIANPPFFDAGKGTPAPQATRAEARHMGSAALDTWIRCAAGSARADGSAIVIYPAQGLTALLATFEQRFGSITVLPLAPRPGESATRILVRGIKGSRAPLRLLSTRPLHGPEGHGFAPEFDAIFRGRAALDW</sequence>
<dbReference type="CDD" id="cd02440">
    <property type="entry name" value="AdoMet_MTases"/>
    <property type="match status" value="1"/>
</dbReference>
<dbReference type="GO" id="GO:0032259">
    <property type="term" value="P:methylation"/>
    <property type="evidence" value="ECO:0007669"/>
    <property type="project" value="UniProtKB-KW"/>
</dbReference>
<proteinExistence type="predicted"/>
<dbReference type="InterPro" id="IPR002052">
    <property type="entry name" value="DNA_methylase_N6_adenine_CS"/>
</dbReference>
<dbReference type="InterPro" id="IPR029063">
    <property type="entry name" value="SAM-dependent_MTases_sf"/>
</dbReference>
<dbReference type="RefSeq" id="WP_198876143.1">
    <property type="nucleotide sequence ID" value="NZ_JAEKMH010000002.1"/>
</dbReference>